<dbReference type="AlphaFoldDB" id="A0A941I701"/>
<dbReference type="Proteomes" id="UP000680067">
    <property type="component" value="Unassembled WGS sequence"/>
</dbReference>
<dbReference type="EMBL" id="JAGSPN010000006">
    <property type="protein sequence ID" value="MBR7782379.1"/>
    <property type="molecule type" value="Genomic_DNA"/>
</dbReference>
<organism evidence="3 4">
    <name type="scientific">Undibacterium luofuense</name>
    <dbReference type="NCBI Taxonomy" id="2828733"/>
    <lineage>
        <taxon>Bacteria</taxon>
        <taxon>Pseudomonadati</taxon>
        <taxon>Pseudomonadota</taxon>
        <taxon>Betaproteobacteria</taxon>
        <taxon>Burkholderiales</taxon>
        <taxon>Oxalobacteraceae</taxon>
        <taxon>Undibacterium</taxon>
    </lineage>
</organism>
<protein>
    <recommendedName>
        <fullName evidence="5">ATP-dependent Clp protease proteolytic subunit</fullName>
    </recommendedName>
</protein>
<keyword evidence="2" id="KW-0732">Signal</keyword>
<evidence type="ECO:0008006" key="5">
    <source>
        <dbReference type="Google" id="ProtNLM"/>
    </source>
</evidence>
<dbReference type="Gene3D" id="3.90.226.10">
    <property type="entry name" value="2-enoyl-CoA Hydratase, Chain A, domain 1"/>
    <property type="match status" value="1"/>
</dbReference>
<feature type="chain" id="PRO_5036864810" description="ATP-dependent Clp protease proteolytic subunit" evidence="2">
    <location>
        <begin position="23"/>
        <end position="242"/>
    </location>
</feature>
<feature type="region of interest" description="Disordered" evidence="1">
    <location>
        <begin position="214"/>
        <end position="242"/>
    </location>
</feature>
<name>A0A941I701_9BURK</name>
<evidence type="ECO:0000313" key="3">
    <source>
        <dbReference type="EMBL" id="MBR7782379.1"/>
    </source>
</evidence>
<gene>
    <name evidence="3" type="ORF">KDM89_09505</name>
</gene>
<accession>A0A941I701</accession>
<dbReference type="RefSeq" id="WP_212687713.1">
    <property type="nucleotide sequence ID" value="NZ_JAGSPN010000006.1"/>
</dbReference>
<evidence type="ECO:0000313" key="4">
    <source>
        <dbReference type="Proteomes" id="UP000680067"/>
    </source>
</evidence>
<comment type="caution">
    <text evidence="3">The sequence shown here is derived from an EMBL/GenBank/DDBJ whole genome shotgun (WGS) entry which is preliminary data.</text>
</comment>
<proteinExistence type="predicted"/>
<dbReference type="InterPro" id="IPR029045">
    <property type="entry name" value="ClpP/crotonase-like_dom_sf"/>
</dbReference>
<evidence type="ECO:0000256" key="2">
    <source>
        <dbReference type="SAM" id="SignalP"/>
    </source>
</evidence>
<sequence length="242" mass="26473">MRQILSLVAASLISLIPAASQAMTILRLDTNLILYGPVVREDLAPFRQELSRAPVKHVVLAESRGGDLTAAYGIADLIRKNNINTSVKGFCVSSCAVMFMAGTERQIIEEKNYKKTILGFHAPHNKETKEVSVDGVPKLRNYLLKTSGGKFPPELLDKAMNIRDASDMLIFYYPEEGKQSVWFCPAGAKPRPKGCEKLEGDALSAGVLTTLDRLNVATLDPKPSKTEEGKEPEDPVNSASEK</sequence>
<reference evidence="3" key="1">
    <citation type="submission" date="2021-04" db="EMBL/GenBank/DDBJ databases">
        <title>novel species isolated from subtropical streams in China.</title>
        <authorList>
            <person name="Lu H."/>
        </authorList>
    </citation>
    <scope>NUCLEOTIDE SEQUENCE</scope>
    <source>
        <strain evidence="3">LFS511W</strain>
    </source>
</reference>
<keyword evidence="4" id="KW-1185">Reference proteome</keyword>
<feature type="compositionally biased region" description="Basic and acidic residues" evidence="1">
    <location>
        <begin position="222"/>
        <end position="233"/>
    </location>
</feature>
<feature type="signal peptide" evidence="2">
    <location>
        <begin position="1"/>
        <end position="22"/>
    </location>
</feature>
<evidence type="ECO:0000256" key="1">
    <source>
        <dbReference type="SAM" id="MobiDB-lite"/>
    </source>
</evidence>
<dbReference type="SUPFAM" id="SSF52096">
    <property type="entry name" value="ClpP/crotonase"/>
    <property type="match status" value="1"/>
</dbReference>